<feature type="transmembrane region" description="Helical" evidence="7">
    <location>
        <begin position="76"/>
        <end position="98"/>
    </location>
</feature>
<dbReference type="CDD" id="cd10328">
    <property type="entry name" value="SLC5sbd_YidK"/>
    <property type="match status" value="1"/>
</dbReference>
<dbReference type="KEGG" id="abae:CL176_02680"/>
<protein>
    <submittedName>
        <fullName evidence="8">Solute:sodium symporter family transporter</fullName>
    </submittedName>
</protein>
<dbReference type="RefSeq" id="WP_118989939.1">
    <property type="nucleotide sequence ID" value="NZ_CP023434.1"/>
</dbReference>
<evidence type="ECO:0000256" key="1">
    <source>
        <dbReference type="ARBA" id="ARBA00004141"/>
    </source>
</evidence>
<keyword evidence="4 7" id="KW-1133">Transmembrane helix</keyword>
<feature type="transmembrane region" description="Helical" evidence="7">
    <location>
        <begin position="505"/>
        <end position="524"/>
    </location>
</feature>
<evidence type="ECO:0000313" key="9">
    <source>
        <dbReference type="Proteomes" id="UP000263232"/>
    </source>
</evidence>
<feature type="transmembrane region" description="Helical" evidence="7">
    <location>
        <begin position="160"/>
        <end position="180"/>
    </location>
</feature>
<dbReference type="InterPro" id="IPR038377">
    <property type="entry name" value="Na/Glc_symporter_sf"/>
</dbReference>
<dbReference type="NCBIfam" id="NF007790">
    <property type="entry name" value="PRK10484.1"/>
    <property type="match status" value="1"/>
</dbReference>
<evidence type="ECO:0000256" key="4">
    <source>
        <dbReference type="ARBA" id="ARBA00022989"/>
    </source>
</evidence>
<dbReference type="GO" id="GO:0005886">
    <property type="term" value="C:plasma membrane"/>
    <property type="evidence" value="ECO:0007669"/>
    <property type="project" value="TreeGrafter"/>
</dbReference>
<feature type="transmembrane region" description="Helical" evidence="7">
    <location>
        <begin position="335"/>
        <end position="364"/>
    </location>
</feature>
<evidence type="ECO:0000256" key="6">
    <source>
        <dbReference type="RuleBase" id="RU362091"/>
    </source>
</evidence>
<dbReference type="PANTHER" id="PTHR11819">
    <property type="entry name" value="SOLUTE CARRIER FAMILY 5"/>
    <property type="match status" value="1"/>
</dbReference>
<feature type="transmembrane region" description="Helical" evidence="7">
    <location>
        <begin position="438"/>
        <end position="457"/>
    </location>
</feature>
<dbReference type="Gene3D" id="1.20.1730.10">
    <property type="entry name" value="Sodium/glucose cotransporter"/>
    <property type="match status" value="1"/>
</dbReference>
<organism evidence="8 9">
    <name type="scientific">Suicoccus acidiformans</name>
    <dbReference type="NCBI Taxonomy" id="2036206"/>
    <lineage>
        <taxon>Bacteria</taxon>
        <taxon>Bacillati</taxon>
        <taxon>Bacillota</taxon>
        <taxon>Bacilli</taxon>
        <taxon>Lactobacillales</taxon>
        <taxon>Aerococcaceae</taxon>
        <taxon>Suicoccus</taxon>
    </lineage>
</organism>
<name>A0A347WIW1_9LACT</name>
<reference evidence="8 9" key="1">
    <citation type="submission" date="2017-09" db="EMBL/GenBank/DDBJ databases">
        <title>Complete genome sequence of Oxytococcus suis strain ZY16052.</title>
        <authorList>
            <person name="Li F."/>
        </authorList>
    </citation>
    <scope>NUCLEOTIDE SEQUENCE [LARGE SCALE GENOMIC DNA]</scope>
    <source>
        <strain evidence="8 9">ZY16052</strain>
    </source>
</reference>
<feature type="transmembrane region" description="Helical" evidence="7">
    <location>
        <begin position="6"/>
        <end position="22"/>
    </location>
</feature>
<feature type="transmembrane region" description="Helical" evidence="7">
    <location>
        <begin position="385"/>
        <end position="409"/>
    </location>
</feature>
<dbReference type="NCBIfam" id="TIGR00813">
    <property type="entry name" value="sss"/>
    <property type="match status" value="1"/>
</dbReference>
<dbReference type="PROSITE" id="PS50283">
    <property type="entry name" value="NA_SOLUT_SYMP_3"/>
    <property type="match status" value="1"/>
</dbReference>
<keyword evidence="3 7" id="KW-0812">Transmembrane</keyword>
<evidence type="ECO:0000256" key="5">
    <source>
        <dbReference type="ARBA" id="ARBA00023136"/>
    </source>
</evidence>
<dbReference type="GO" id="GO:0005412">
    <property type="term" value="F:D-glucose:sodium symporter activity"/>
    <property type="evidence" value="ECO:0007669"/>
    <property type="project" value="TreeGrafter"/>
</dbReference>
<feature type="transmembrane region" description="Helical" evidence="7">
    <location>
        <begin position="192"/>
        <end position="213"/>
    </location>
</feature>
<feature type="transmembrane region" description="Helical" evidence="7">
    <location>
        <begin position="282"/>
        <end position="303"/>
    </location>
</feature>
<dbReference type="InterPro" id="IPR001734">
    <property type="entry name" value="Na/solute_symporter"/>
</dbReference>
<proteinExistence type="inferred from homology"/>
<gene>
    <name evidence="8" type="ORF">CL176_02680</name>
</gene>
<dbReference type="OrthoDB" id="9810181at2"/>
<feature type="transmembrane region" description="Helical" evidence="7">
    <location>
        <begin position="34"/>
        <end position="56"/>
    </location>
</feature>
<dbReference type="PANTHER" id="PTHR11819:SF195">
    <property type="entry name" value="SODIUM_GLUCOSE COTRANSPORTER 4"/>
    <property type="match status" value="1"/>
</dbReference>
<evidence type="ECO:0000256" key="2">
    <source>
        <dbReference type="ARBA" id="ARBA00006434"/>
    </source>
</evidence>
<evidence type="ECO:0000256" key="3">
    <source>
        <dbReference type="ARBA" id="ARBA00022692"/>
    </source>
</evidence>
<dbReference type="Pfam" id="PF00474">
    <property type="entry name" value="SSF"/>
    <property type="match status" value="1"/>
</dbReference>
<keyword evidence="9" id="KW-1185">Reference proteome</keyword>
<evidence type="ECO:0000313" key="8">
    <source>
        <dbReference type="EMBL" id="AXY25018.1"/>
    </source>
</evidence>
<sequence>MSILIWGSFLLIVAAVWIYAYQKSRSVNIESAEGYFMGGRSLTALPIAGTIIMTNLSTEQIVGQNAQSYVAGMEVMAWEVTATVAIVALALVFLPRYFEFGINTISDLLEIRYDTTVKRIVSALFIFTYMSSFLPVVLYSGALVFDQIFDVSGTFGLDPFVSVVVVVVGIGIVGILYLLMGGLSLSANSDTIYGVGLLVVGLLIPFLGVRMIGDGSFLAGLQSIQATTPELLNSVGALDSDIVPWPTLVLGLFFNNLYFWCCNQMIIQKAFSAKNLGEAQKASFLVGIFKTVAALFLVFPGIVGRNLFGDSFLNNPDIVYPTLVNTVLPVVLKGVFAAVIFGAVLSSFAGALNSTATLFALDFYKPMINPEADDKKVARIGKLSTVVVGVISVVIAPFIAFAPAGLYQFVQEFNGLYNISLLVIILFAFYSKTATTKAAKATMVVHIVLYAASKFVLADVHYLYVWSALFFIDALVMWAVSKFSSEGEFVLEAFETNVDSTPYKHANVVGAVLIILVILTYLAFSPLGLGA</sequence>
<keyword evidence="5 7" id="KW-0472">Membrane</keyword>
<dbReference type="EMBL" id="CP023434">
    <property type="protein sequence ID" value="AXY25018.1"/>
    <property type="molecule type" value="Genomic_DNA"/>
</dbReference>
<comment type="similarity">
    <text evidence="2 6">Belongs to the sodium:solute symporter (SSF) (TC 2.A.21) family.</text>
</comment>
<feature type="transmembrane region" description="Helical" evidence="7">
    <location>
        <begin position="119"/>
        <end position="140"/>
    </location>
</feature>
<dbReference type="Proteomes" id="UP000263232">
    <property type="component" value="Chromosome"/>
</dbReference>
<feature type="transmembrane region" description="Helical" evidence="7">
    <location>
        <begin position="415"/>
        <end position="431"/>
    </location>
</feature>
<comment type="subcellular location">
    <subcellularLocation>
        <location evidence="1">Membrane</location>
        <topology evidence="1">Multi-pass membrane protein</topology>
    </subcellularLocation>
</comment>
<feature type="transmembrane region" description="Helical" evidence="7">
    <location>
        <begin position="242"/>
        <end position="261"/>
    </location>
</feature>
<accession>A0A347WIW1</accession>
<evidence type="ECO:0000256" key="7">
    <source>
        <dbReference type="SAM" id="Phobius"/>
    </source>
</evidence>
<dbReference type="AlphaFoldDB" id="A0A347WIW1"/>